<name>A0A3P7KHP1_STRVU</name>
<organism evidence="1 2">
    <name type="scientific">Strongylus vulgaris</name>
    <name type="common">Blood worm</name>
    <dbReference type="NCBI Taxonomy" id="40348"/>
    <lineage>
        <taxon>Eukaryota</taxon>
        <taxon>Metazoa</taxon>
        <taxon>Ecdysozoa</taxon>
        <taxon>Nematoda</taxon>
        <taxon>Chromadorea</taxon>
        <taxon>Rhabditida</taxon>
        <taxon>Rhabditina</taxon>
        <taxon>Rhabditomorpha</taxon>
        <taxon>Strongyloidea</taxon>
        <taxon>Strongylidae</taxon>
        <taxon>Strongylus</taxon>
    </lineage>
</organism>
<keyword evidence="2" id="KW-1185">Reference proteome</keyword>
<sequence length="103" mass="11861">MFEHHILDAYWCWNPEQHNELGKTAGIVHYAEDNRSKIQRNSQKSRTPHCVYVTFARTDAQATAAYVIFARFRNVTIMRHAPMAELCSQYISESGPVTNVFAD</sequence>
<evidence type="ECO:0000313" key="1">
    <source>
        <dbReference type="EMBL" id="VDM67708.1"/>
    </source>
</evidence>
<gene>
    <name evidence="1" type="ORF">SVUK_LOCUS2706</name>
</gene>
<dbReference type="EMBL" id="UYYB01006264">
    <property type="protein sequence ID" value="VDM67708.1"/>
    <property type="molecule type" value="Genomic_DNA"/>
</dbReference>
<accession>A0A3P7KHP1</accession>
<reference evidence="1 2" key="1">
    <citation type="submission" date="2018-11" db="EMBL/GenBank/DDBJ databases">
        <authorList>
            <consortium name="Pathogen Informatics"/>
        </authorList>
    </citation>
    <scope>NUCLEOTIDE SEQUENCE [LARGE SCALE GENOMIC DNA]</scope>
</reference>
<evidence type="ECO:0000313" key="2">
    <source>
        <dbReference type="Proteomes" id="UP000270094"/>
    </source>
</evidence>
<proteinExistence type="predicted"/>
<protein>
    <submittedName>
        <fullName evidence="1">Uncharacterized protein</fullName>
    </submittedName>
</protein>
<dbReference type="Proteomes" id="UP000270094">
    <property type="component" value="Unassembled WGS sequence"/>
</dbReference>
<dbReference type="AlphaFoldDB" id="A0A3P7KHP1"/>